<dbReference type="GO" id="GO:0016491">
    <property type="term" value="F:oxidoreductase activity"/>
    <property type="evidence" value="ECO:0007669"/>
    <property type="project" value="UniProtKB-KW"/>
</dbReference>
<dbReference type="OrthoDB" id="1274115at2759"/>
<evidence type="ECO:0000256" key="1">
    <source>
        <dbReference type="ARBA" id="ARBA00006484"/>
    </source>
</evidence>
<dbReference type="EMBL" id="KQ964245">
    <property type="protein sequence ID" value="KXJ97366.1"/>
    <property type="molecule type" value="Genomic_DNA"/>
</dbReference>
<gene>
    <name evidence="4" type="ORF">Micbo1qcDRAFT_156213</name>
</gene>
<evidence type="ECO:0000256" key="3">
    <source>
        <dbReference type="RuleBase" id="RU000363"/>
    </source>
</evidence>
<comment type="similarity">
    <text evidence="1 3">Belongs to the short-chain dehydrogenases/reductases (SDR) family.</text>
</comment>
<dbReference type="STRING" id="196109.A0A136JJQ4"/>
<protein>
    <submittedName>
        <fullName evidence="4">Uncharacterized protein</fullName>
    </submittedName>
</protein>
<dbReference type="AlphaFoldDB" id="A0A136JJQ4"/>
<sequence length="184" mass="19704">MYYPAYQCFPHAPSTVTGCSSGIGRALVEHIASRTFNRVVATARNLNSLAYMTSDDGSSPNVLKLALDVSSPAAIDAAIQQTLARFGRIDVVVNNAGYSVAGDTEAISDEAARRLMDVVFWGMVDVTKRVLPVFRDANAKDNGRRGGLILNISSVGGFIGYPSNAFYHASKFAMEGFTQSVAKE</sequence>
<dbReference type="PRINTS" id="PR00081">
    <property type="entry name" value="GDHRDH"/>
</dbReference>
<dbReference type="PANTHER" id="PTHR43976">
    <property type="entry name" value="SHORT CHAIN DEHYDROGENASE"/>
    <property type="match status" value="1"/>
</dbReference>
<dbReference type="InterPro" id="IPR002347">
    <property type="entry name" value="SDR_fam"/>
</dbReference>
<name>A0A136JJQ4_9PEZI</name>
<dbReference type="InParanoid" id="A0A136JJQ4"/>
<evidence type="ECO:0000313" key="4">
    <source>
        <dbReference type="EMBL" id="KXJ97366.1"/>
    </source>
</evidence>
<feature type="non-terminal residue" evidence="4">
    <location>
        <position position="184"/>
    </location>
</feature>
<keyword evidence="2" id="KW-0560">Oxidoreductase</keyword>
<proteinExistence type="inferred from homology"/>
<organism evidence="4 5">
    <name type="scientific">Microdochium bolleyi</name>
    <dbReference type="NCBI Taxonomy" id="196109"/>
    <lineage>
        <taxon>Eukaryota</taxon>
        <taxon>Fungi</taxon>
        <taxon>Dikarya</taxon>
        <taxon>Ascomycota</taxon>
        <taxon>Pezizomycotina</taxon>
        <taxon>Sordariomycetes</taxon>
        <taxon>Xylariomycetidae</taxon>
        <taxon>Xylariales</taxon>
        <taxon>Microdochiaceae</taxon>
        <taxon>Microdochium</taxon>
    </lineage>
</organism>
<keyword evidence="5" id="KW-1185">Reference proteome</keyword>
<evidence type="ECO:0000256" key="2">
    <source>
        <dbReference type="ARBA" id="ARBA00023002"/>
    </source>
</evidence>
<dbReference type="SUPFAM" id="SSF51735">
    <property type="entry name" value="NAD(P)-binding Rossmann-fold domains"/>
    <property type="match status" value="1"/>
</dbReference>
<dbReference type="PANTHER" id="PTHR43976:SF16">
    <property type="entry name" value="SHORT-CHAIN DEHYDROGENASE_REDUCTASE FAMILY PROTEIN"/>
    <property type="match status" value="1"/>
</dbReference>
<dbReference type="Gene3D" id="3.40.50.720">
    <property type="entry name" value="NAD(P)-binding Rossmann-like Domain"/>
    <property type="match status" value="1"/>
</dbReference>
<reference evidence="5" key="1">
    <citation type="submission" date="2016-02" db="EMBL/GenBank/DDBJ databases">
        <title>Draft genome sequence of Microdochium bolleyi, a fungal endophyte of beachgrass.</title>
        <authorList>
            <consortium name="DOE Joint Genome Institute"/>
            <person name="David A.S."/>
            <person name="May G."/>
            <person name="Haridas S."/>
            <person name="Lim J."/>
            <person name="Wang M."/>
            <person name="Labutti K."/>
            <person name="Lipzen A."/>
            <person name="Barry K."/>
            <person name="Grigoriev I.V."/>
        </authorList>
    </citation>
    <scope>NUCLEOTIDE SEQUENCE [LARGE SCALE GENOMIC DNA]</scope>
    <source>
        <strain evidence="5">J235TASD1</strain>
    </source>
</reference>
<dbReference type="InterPro" id="IPR051911">
    <property type="entry name" value="SDR_oxidoreductase"/>
</dbReference>
<dbReference type="Pfam" id="PF00106">
    <property type="entry name" value="adh_short"/>
    <property type="match status" value="1"/>
</dbReference>
<accession>A0A136JJQ4</accession>
<dbReference type="Proteomes" id="UP000070501">
    <property type="component" value="Unassembled WGS sequence"/>
</dbReference>
<evidence type="ECO:0000313" key="5">
    <source>
        <dbReference type="Proteomes" id="UP000070501"/>
    </source>
</evidence>
<dbReference type="PRINTS" id="PR00080">
    <property type="entry name" value="SDRFAMILY"/>
</dbReference>
<dbReference type="InterPro" id="IPR036291">
    <property type="entry name" value="NAD(P)-bd_dom_sf"/>
</dbReference>